<dbReference type="EMBL" id="UYSG01000250">
    <property type="protein sequence ID" value="VDL18841.1"/>
    <property type="molecule type" value="Genomic_DNA"/>
</dbReference>
<dbReference type="WBParaSite" id="HDID_0000137901-mRNA-1">
    <property type="protein sequence ID" value="HDID_0000137901-mRNA-1"/>
    <property type="gene ID" value="HDID_0000137901"/>
</dbReference>
<gene>
    <name evidence="2" type="ORF">HDID_LOCUS1380</name>
</gene>
<dbReference type="OrthoDB" id="6273453at2759"/>
<organism evidence="4">
    <name type="scientific">Hymenolepis diminuta</name>
    <name type="common">Rat tapeworm</name>
    <dbReference type="NCBI Taxonomy" id="6216"/>
    <lineage>
        <taxon>Eukaryota</taxon>
        <taxon>Metazoa</taxon>
        <taxon>Spiralia</taxon>
        <taxon>Lophotrochozoa</taxon>
        <taxon>Platyhelminthes</taxon>
        <taxon>Cestoda</taxon>
        <taxon>Eucestoda</taxon>
        <taxon>Cyclophyllidea</taxon>
        <taxon>Hymenolepididae</taxon>
        <taxon>Hymenolepis</taxon>
    </lineage>
</organism>
<feature type="compositionally biased region" description="Basic and acidic residues" evidence="1">
    <location>
        <begin position="12"/>
        <end position="24"/>
    </location>
</feature>
<accession>A0A158QCE0</accession>
<feature type="compositionally biased region" description="Basic and acidic residues" evidence="1">
    <location>
        <begin position="215"/>
        <end position="247"/>
    </location>
</feature>
<feature type="region of interest" description="Disordered" evidence="1">
    <location>
        <begin position="215"/>
        <end position="279"/>
    </location>
</feature>
<feature type="region of interest" description="Disordered" evidence="1">
    <location>
        <begin position="337"/>
        <end position="374"/>
    </location>
</feature>
<reference evidence="4" key="1">
    <citation type="submission" date="2016-04" db="UniProtKB">
        <authorList>
            <consortium name="WormBaseParasite"/>
        </authorList>
    </citation>
    <scope>IDENTIFICATION</scope>
</reference>
<feature type="compositionally biased region" description="Basic and acidic residues" evidence="1">
    <location>
        <begin position="1167"/>
        <end position="1185"/>
    </location>
</feature>
<feature type="compositionally biased region" description="Basic residues" evidence="1">
    <location>
        <begin position="31"/>
        <end position="46"/>
    </location>
</feature>
<evidence type="ECO:0000313" key="3">
    <source>
        <dbReference type="Proteomes" id="UP000274504"/>
    </source>
</evidence>
<feature type="compositionally biased region" description="Low complexity" evidence="1">
    <location>
        <begin position="346"/>
        <end position="360"/>
    </location>
</feature>
<evidence type="ECO:0000313" key="2">
    <source>
        <dbReference type="EMBL" id="VDL18841.1"/>
    </source>
</evidence>
<dbReference type="AlphaFoldDB" id="A0A158QCE0"/>
<reference evidence="2 3" key="2">
    <citation type="submission" date="2018-11" db="EMBL/GenBank/DDBJ databases">
        <authorList>
            <consortium name="Pathogen Informatics"/>
        </authorList>
    </citation>
    <scope>NUCLEOTIDE SEQUENCE [LARGE SCALE GENOMIC DNA]</scope>
</reference>
<evidence type="ECO:0000313" key="4">
    <source>
        <dbReference type="WBParaSite" id="HDID_0000137901-mRNA-1"/>
    </source>
</evidence>
<feature type="region of interest" description="Disordered" evidence="1">
    <location>
        <begin position="1"/>
        <end position="66"/>
    </location>
</feature>
<dbReference type="Proteomes" id="UP000274504">
    <property type="component" value="Unassembled WGS sequence"/>
</dbReference>
<feature type="compositionally biased region" description="Basic and acidic residues" evidence="1">
    <location>
        <begin position="258"/>
        <end position="279"/>
    </location>
</feature>
<feature type="region of interest" description="Disordered" evidence="1">
    <location>
        <begin position="1120"/>
        <end position="1188"/>
    </location>
</feature>
<name>A0A158QCE0_HYMDI</name>
<feature type="compositionally biased region" description="Basic and acidic residues" evidence="1">
    <location>
        <begin position="52"/>
        <end position="66"/>
    </location>
</feature>
<sequence>MGRITKTRLKTKAKDEADDDRAIDKITGTKPRPRGSKRRGSKKTTRKASVARIKENNGDPEGKMSQKDQVVFEIKRKREKITKPPANLTLINGESKNDSFNLRTEVFVKRRGGLVLSWTGSRVEIPQGAVWGPKNRLISAFLPPPIRAYACPWLGPNLRLGSEVHLVWSSVKLRKPAQVFIPFSYAAVLEMTTAEATKRAEEAYVEKVKAAREAAKEEAKVPDETTPPDDKAKDIRVIVKDGTENSKTKAAPAGVNRKQMEETDKPKKEKKKGNQERKSVNYVSVGVPLLDTRSVYVLQSKIGDDFWTLKQGVEIIQPTIHYSEWPNSMRERAYQAGRFSDDPRSKSIPSPLSSVTSKSSSAKRRGHKPSSTVNDIEQEMRSARDGVTNLEVTKKSAAFTGGVSFSTNDLDHFIVIVIGTPSETVTFDKDGGLLKSPIIHPFFSVRVPKLALEESQTSTFKAVQMRKELMESIQHFDSQLTEINECSNIYELDLGNKPFERPVTITLPLPQWYTRMIERLQAPPQPTDLGRVELTDDTELQTSTVGFSVSQLHENTSRPTEIERGKKSIQMNLNNEIPFEERPKNLILLYQRPFMKRHLVWRACSGDVNSDNMSTKRQNKTGPYRDSVITPMLRGDNMNAKNGWIHLLLGLKGAPWKDVPVNGPFTPRCLQINTYQLGRFAMVYSNEPLRTPSSRVAHLMSRLEALSVAPPGVLLPCLRADPAQIQLSVDCVPITKLISYLEERLSVGFIPLIQSSASFSRRCAAVANSAYQRLIKLHAETQSTKAPVILLYNGLCIRVVVKGHVQIRTRGIFDCLASLLEVQQQDVAENEVEEAAYPSFDAEAAIASAIADSSAILTGKAQKKESVEERNVPRLEQYITAQETRFSFHDLISDTATIIDLEPLKESIARESIRIIRKHNLIQNLMKRRLQRLEESQKQQADTSTPTVIVEGQDQISLEIDLGEDELEKSNHNVNITSNNEGVTGTNNLPPLSVQLDDEIIEDRDHLEVSTQSHNTAAASISELDENDEGQKWLPSCPEDGDDEKTTKDVFQDLQEAFSGTNPTLLSAQVNKDLCRRLTTLYDKGLSADANEMINYVYDIYAMGKVEIYLVQPNKMSQVREVSDENEEGGGEKEKFNNSNPNTSNVNASDENENNEDASKGAVLAHNENEKLEKGGIDGGLDDRNQSNMKWKRKLDIADPKVNEEQPLASYDVSLFILD</sequence>
<protein>
    <submittedName>
        <fullName evidence="4">Bromo domain-containing protein</fullName>
    </submittedName>
</protein>
<feature type="compositionally biased region" description="Basic residues" evidence="1">
    <location>
        <begin position="1"/>
        <end position="11"/>
    </location>
</feature>
<proteinExistence type="predicted"/>
<evidence type="ECO:0000256" key="1">
    <source>
        <dbReference type="SAM" id="MobiDB-lite"/>
    </source>
</evidence>
<feature type="compositionally biased region" description="Low complexity" evidence="1">
    <location>
        <begin position="1137"/>
        <end position="1149"/>
    </location>
</feature>
<dbReference type="Gene3D" id="2.60.220.30">
    <property type="match status" value="1"/>
</dbReference>